<feature type="region of interest" description="Disordered" evidence="8">
    <location>
        <begin position="1516"/>
        <end position="1541"/>
    </location>
</feature>
<feature type="region of interest" description="Disordered" evidence="8">
    <location>
        <begin position="1"/>
        <end position="682"/>
    </location>
</feature>
<keyword evidence="10" id="KW-1185">Reference proteome</keyword>
<feature type="compositionally biased region" description="Acidic residues" evidence="8">
    <location>
        <begin position="229"/>
        <end position="257"/>
    </location>
</feature>
<feature type="compositionally biased region" description="Acidic residues" evidence="8">
    <location>
        <begin position="80"/>
        <end position="94"/>
    </location>
</feature>
<dbReference type="STRING" id="7574.A0A1S3JHJ8"/>
<evidence type="ECO:0000256" key="3">
    <source>
        <dbReference type="ARBA" id="ARBA00022723"/>
    </source>
</evidence>
<dbReference type="GeneID" id="106173141"/>
<feature type="domain" description="TRASH" evidence="9">
    <location>
        <begin position="1009"/>
        <end position="1047"/>
    </location>
</feature>
<dbReference type="GO" id="GO:0008270">
    <property type="term" value="F:zinc ion binding"/>
    <property type="evidence" value="ECO:0007669"/>
    <property type="project" value="UniProtKB-KW"/>
</dbReference>
<reference evidence="11" key="1">
    <citation type="submission" date="2025-08" db="UniProtKB">
        <authorList>
            <consortium name="RefSeq"/>
        </authorList>
    </citation>
    <scope>IDENTIFICATION</scope>
    <source>
        <tissue evidence="11">Gonads</tissue>
    </source>
</reference>
<keyword evidence="3" id="KW-0479">Metal-binding</keyword>
<dbReference type="Pfam" id="PF24900">
    <property type="entry name" value="TRASH_ZMYM4"/>
    <property type="match status" value="1"/>
</dbReference>
<feature type="compositionally biased region" description="Acidic residues" evidence="8">
    <location>
        <begin position="1517"/>
        <end position="1527"/>
    </location>
</feature>
<feature type="compositionally biased region" description="Polar residues" evidence="8">
    <location>
        <begin position="293"/>
        <end position="353"/>
    </location>
</feature>
<dbReference type="OrthoDB" id="10025028at2759"/>
<dbReference type="Pfam" id="PF12012">
    <property type="entry name" value="DUF3504"/>
    <property type="match status" value="1"/>
</dbReference>
<evidence type="ECO:0000313" key="10">
    <source>
        <dbReference type="Proteomes" id="UP000085678"/>
    </source>
</evidence>
<evidence type="ECO:0000256" key="7">
    <source>
        <dbReference type="ARBA" id="ARBA00022843"/>
    </source>
</evidence>
<feature type="compositionally biased region" description="Polar residues" evidence="8">
    <location>
        <begin position="1103"/>
        <end position="1112"/>
    </location>
</feature>
<feature type="compositionally biased region" description="Basic and acidic residues" evidence="8">
    <location>
        <begin position="485"/>
        <end position="504"/>
    </location>
</feature>
<feature type="compositionally biased region" description="Polar residues" evidence="8">
    <location>
        <begin position="1615"/>
        <end position="1631"/>
    </location>
</feature>
<keyword evidence="6" id="KW-0862">Zinc</keyword>
<feature type="region of interest" description="Disordered" evidence="8">
    <location>
        <begin position="731"/>
        <end position="755"/>
    </location>
</feature>
<keyword evidence="2" id="KW-0597">Phosphoprotein</keyword>
<feature type="compositionally biased region" description="Polar residues" evidence="8">
    <location>
        <begin position="604"/>
        <end position="623"/>
    </location>
</feature>
<dbReference type="InterPro" id="IPR057926">
    <property type="entry name" value="QRICH1_dom"/>
</dbReference>
<dbReference type="InterPro" id="IPR011017">
    <property type="entry name" value="TRASH_dom"/>
</dbReference>
<feature type="domain" description="TRASH" evidence="9">
    <location>
        <begin position="964"/>
        <end position="1003"/>
    </location>
</feature>
<name>A0A1S3JHJ8_LINAN</name>
<sequence length="2233" mass="245609">MADATAGKHGMEDNNLTEAPAEESTIKESISSTSLDRDNSNMDVENGPYTDKASESNLSDNSNLDAKSKGESPDSPAPSVEEESNMSAIEDESVLSDQAIQNGVTPPPIENSVAEPEENDLILERNSANAAEEPPGTPESSAEDVSIQQPPVDPSLEAQQQEEEQAAVDAAGVSPGSSQGGSPSGDDGPVEGEGGEGDLAAGVDEQIPSVPQQTNGDELEPSIENAADNAEEDQLLDDGDGEDEVLDEDELLDDEQQSDTPVNQEHVRPAAQDNNQPQAGEPVNQEHAPPTAEDSNQPQPCEPVNQQDTPASQSGNKQQLVEEFVNNQKSASPSPTDDQVQQYEPFNQTSAPSTPLGDDQKADEPVNQGAPPTSKDDQTEPVSQGDAPPISKDDKQDSVPTEKELKSENNEEKVSQQENLSEISPEDSSADKIKPVSSEDAPVSSEDLQPALKTDDVSGAKTVSPMSVSSPAADPMDTEPGSSVAREEPMEVDGTDGKSSHVENMETDAEETLGSLTNQSEGAQEQTSTRNAAEDNQVPDVEMSGDTQGSGTEVNGETESANTIKISKVETVTANSGENVTEIKTESEFCKEETGTAEEGTGMKITSVSGATKTSEDGSQVSRSDLEDETTEKSPSEAKIKKEIFDDDQKEKQNSNTTESPASKDASAVSSEGKSSKPAATKTPHKCLVCGKVGKCKYNIVRNGDTKHLCDDRCFKMFRTSPAAFLKAEAAAGPEITQSSAPPTSSPDRPQFSKQPEKCCSVCKRHEVSADKFLSWQGMEYCSEDCLDKFMTSISTTCSLCNLIIAETAKGKHCIKVGNTVRPFCSSKCMEGFTKTLKVCSYCQKDLKQIVGSFIAPVGNKGNEEFKDFCSQACLKNFEEKLKGKEEKKKDVDDIEVISTKEGSTPGQRVTRSRTGSIPSKCTVCGKIAQIKHEVNFEEKIHKLCSDPCFAAFRYANKLTMNTCDNCGIYCNNEGTSPMFIQFEGQQRRFCSDLCVSIFKTSMTKTASCTWCKSTKSNFDMIERVDAKNKFQLFCSLNCLSLYRVNLQATSSQRVTCDQCKRYFPAQYHLTMSDASVRNFCSYPCVMNYQAQFQAPQRIPVSPASTQAKVTTPQPPRIPPTNQGDPSEVFPMKLVMVGPVVKLEKLQDQDVEYTEVTARTGASGRKWKSFAESKKREPEKRVKTKHAEAKALHSKKRKIQNVTVGKKEKLPVPNPSKLRRNLKPGAAKQPVSARLQARYSINSSTVTKAKTVPNSKGLKVIKKDIQVPSLQPVIDLTRYNSLFKSQKLSRLRKSVRLPSKTRPTRSKQLEKAISLRTGPRKEKWDSRKELDMSVIEYNKCNVKKNEQSVIERNRGNNVVKSQNMSNSLVPLKSMQSSKTRSRKLDLFKRLNNLMQPVVVLQQNMSNIQLNKPVKVDEAEINLQLSTLGKPAGPPVGRGRKLRDRKGTGTATGKKNLAKRKVKLEPQTDQMYGGVRISPRKRSSQFSQFEKEISGTVLRKRLDKTAVALDEKKLFSDDSGEMSEEDCGFTDVTGDLSDDDDDEEIAKTGMISKIIEKLGKESDTDLLVGGVTAIDKDARERPRVRRNLRSRSIGATVAPGGLGNIPIISNVMSLAPSQTQATPQNRSNSRGTQPPPSYTPAGTTAKPQPPSPAATQQVVRKVIVQPPPPKSVKNKSLLCKPFTQTKATSCRPHVTTTGVQTDKDKEPKSMIVPVPVPIYVPVPMAMYTYPTPYPLPIPVPIPVPCFIPTTKKSADSILKQIKEIQERMPADPFEAELLMMAEAVATAEKDDSDSESDRAAEEVNKSAGETAAQPVPDVPVPSQDAFGEDMLQMALRMASEMTDQPMDLETSLEPVPVQQGSGVDYSTIEADPDVIHTAVPTRTRSKGRGRGRRGRGAKRTKVEEPPPEPTPPPPPPPAQDQPTPPDADMHLKYTYGVNAWKHWVIQKNMQLEKVTSKGSKLKHFKTDLLQMTADELNFSLCLFVKEVRKPNGEEYASDSIFYLCLGIQQYLFENGRIDNIFTDFYYEKFTECLHEVVSKYQARLNTAGLLVCRIEEEHLWESKQLGAHSPYVLLNTLVYFNTKYFMLKTPADHMKLSFSHIMKHWKKTNVPTGKTPGRSVYLRYYAPTPNNQKVESGQKRKREEVPVFEQGENIDNPLRCPVKLYEFYLSKCPESIKSRSDLFYLVPERSCVPDSPVWYSTLPLQVEALNKMLARVMMVREVQEAHMTIQPVYV</sequence>
<dbReference type="InterPro" id="IPR010507">
    <property type="entry name" value="Znf_MYM"/>
</dbReference>
<protein>
    <submittedName>
        <fullName evidence="11">Zinc finger MYM-type protein 2</fullName>
    </submittedName>
</protein>
<feature type="compositionally biased region" description="Basic and acidic residues" evidence="8">
    <location>
        <begin position="581"/>
        <end position="594"/>
    </location>
</feature>
<proteinExistence type="predicted"/>
<keyword evidence="7" id="KW-0832">Ubl conjugation</keyword>
<organism evidence="10 11">
    <name type="scientific">Lingula anatina</name>
    <name type="common">Brachiopod</name>
    <name type="synonym">Lingula unguis</name>
    <dbReference type="NCBI Taxonomy" id="7574"/>
    <lineage>
        <taxon>Eukaryota</taxon>
        <taxon>Metazoa</taxon>
        <taxon>Spiralia</taxon>
        <taxon>Lophotrochozoa</taxon>
        <taxon>Brachiopoda</taxon>
        <taxon>Linguliformea</taxon>
        <taxon>Lingulata</taxon>
        <taxon>Lingulida</taxon>
        <taxon>Linguloidea</taxon>
        <taxon>Lingulidae</taxon>
        <taxon>Lingula</taxon>
    </lineage>
</organism>
<dbReference type="Pfam" id="PF25561">
    <property type="entry name" value="QRICH1"/>
    <property type="match status" value="1"/>
</dbReference>
<feature type="domain" description="TRASH" evidence="9">
    <location>
        <begin position="840"/>
        <end position="882"/>
    </location>
</feature>
<feature type="domain" description="TRASH" evidence="9">
    <location>
        <begin position="798"/>
        <end position="837"/>
    </location>
</feature>
<feature type="compositionally biased region" description="Basic and acidic residues" evidence="8">
    <location>
        <begin position="631"/>
        <end position="653"/>
    </location>
</feature>
<dbReference type="RefSeq" id="XP_013409611.1">
    <property type="nucleotide sequence ID" value="XM_013554157.1"/>
</dbReference>
<evidence type="ECO:0000256" key="1">
    <source>
        <dbReference type="ARBA" id="ARBA00022499"/>
    </source>
</evidence>
<keyword evidence="1" id="KW-1017">Isopeptide bond</keyword>
<feature type="domain" description="TRASH" evidence="9">
    <location>
        <begin position="687"/>
        <end position="722"/>
    </location>
</feature>
<dbReference type="PANTHER" id="PTHR45736">
    <property type="entry name" value="ZINC FINGER MYM-TYPE PROTEIN"/>
    <property type="match status" value="1"/>
</dbReference>
<dbReference type="InterPro" id="IPR051284">
    <property type="entry name" value="ZnF_MYMT-QRICH1"/>
</dbReference>
<evidence type="ECO:0000256" key="6">
    <source>
        <dbReference type="ARBA" id="ARBA00022833"/>
    </source>
</evidence>
<evidence type="ECO:0000256" key="4">
    <source>
        <dbReference type="ARBA" id="ARBA00022737"/>
    </source>
</evidence>
<feature type="region of interest" description="Disordered" evidence="8">
    <location>
        <begin position="1426"/>
        <end position="1454"/>
    </location>
</feature>
<feature type="region of interest" description="Disordered" evidence="8">
    <location>
        <begin position="1785"/>
        <end position="1823"/>
    </location>
</feature>
<dbReference type="Pfam" id="PF06467">
    <property type="entry name" value="zf-FCS"/>
    <property type="match status" value="2"/>
</dbReference>
<dbReference type="InParanoid" id="A0A1S3JHJ8"/>
<evidence type="ECO:0000256" key="8">
    <source>
        <dbReference type="SAM" id="MobiDB-lite"/>
    </source>
</evidence>
<feature type="region of interest" description="Disordered" evidence="8">
    <location>
        <begin position="1615"/>
        <end position="1656"/>
    </location>
</feature>
<dbReference type="KEGG" id="lak:106173141"/>
<feature type="domain" description="TRASH" evidence="9">
    <location>
        <begin position="922"/>
        <end position="957"/>
    </location>
</feature>
<dbReference type="FunCoup" id="A0A1S3JHJ8">
    <property type="interactions" value="2134"/>
</dbReference>
<dbReference type="InterPro" id="IPR021893">
    <property type="entry name" value="ZMYM2-like_C"/>
</dbReference>
<feature type="compositionally biased region" description="Low complexity" evidence="8">
    <location>
        <begin position="56"/>
        <end position="65"/>
    </location>
</feature>
<keyword evidence="4" id="KW-0677">Repeat</keyword>
<gene>
    <name evidence="11" type="primary">LOC106173141</name>
</gene>
<feature type="compositionally biased region" description="Polar residues" evidence="8">
    <location>
        <begin position="514"/>
        <end position="531"/>
    </location>
</feature>
<feature type="compositionally biased region" description="Polar residues" evidence="8">
    <location>
        <begin position="95"/>
        <end position="104"/>
    </location>
</feature>
<dbReference type="PANTHER" id="PTHR45736:SF1">
    <property type="entry name" value="WITHOUT CHILDREN, ISOFORM B"/>
    <property type="match status" value="1"/>
</dbReference>
<evidence type="ECO:0000256" key="5">
    <source>
        <dbReference type="ARBA" id="ARBA00022771"/>
    </source>
</evidence>
<dbReference type="Proteomes" id="UP000085678">
    <property type="component" value="Unplaced"/>
</dbReference>
<feature type="compositionally biased region" description="Basic residues" evidence="8">
    <location>
        <begin position="1882"/>
        <end position="1898"/>
    </location>
</feature>
<dbReference type="SMART" id="SM00746">
    <property type="entry name" value="TRASH"/>
    <property type="match status" value="7"/>
</dbReference>
<feature type="compositionally biased region" description="Polar residues" evidence="8">
    <location>
        <begin position="736"/>
        <end position="754"/>
    </location>
</feature>
<evidence type="ECO:0000259" key="9">
    <source>
        <dbReference type="SMART" id="SM00746"/>
    </source>
</evidence>
<evidence type="ECO:0000313" key="11">
    <source>
        <dbReference type="RefSeq" id="XP_013409611.1"/>
    </source>
</evidence>
<feature type="compositionally biased region" description="Basic and acidic residues" evidence="8">
    <location>
        <begin position="1169"/>
        <end position="1191"/>
    </location>
</feature>
<feature type="compositionally biased region" description="Polar residues" evidence="8">
    <location>
        <begin position="545"/>
        <end position="579"/>
    </location>
</feature>
<evidence type="ECO:0000256" key="2">
    <source>
        <dbReference type="ARBA" id="ARBA00022553"/>
    </source>
</evidence>
<keyword evidence="5" id="KW-0863">Zinc-finger</keyword>
<feature type="compositionally biased region" description="Basic and acidic residues" evidence="8">
    <location>
        <begin position="1794"/>
        <end position="1803"/>
    </location>
</feature>
<accession>A0A1S3JHJ8</accession>
<feature type="compositionally biased region" description="Pro residues" evidence="8">
    <location>
        <begin position="1906"/>
        <end position="1924"/>
    </location>
</feature>
<feature type="region of interest" description="Disordered" evidence="8">
    <location>
        <begin position="1102"/>
        <end position="1127"/>
    </location>
</feature>
<feature type="region of interest" description="Disordered" evidence="8">
    <location>
        <begin position="1855"/>
        <end position="1929"/>
    </location>
</feature>
<feature type="compositionally biased region" description="Basic and acidic residues" evidence="8">
    <location>
        <begin position="391"/>
        <end position="415"/>
    </location>
</feature>
<feature type="domain" description="TRASH" evidence="9">
    <location>
        <begin position="1057"/>
        <end position="1093"/>
    </location>
</feature>
<feature type="region of interest" description="Disordered" evidence="8">
    <location>
        <begin position="1162"/>
        <end position="1231"/>
    </location>
</feature>